<name>A0A2P5HJN7_DIAHE</name>
<evidence type="ECO:0000313" key="2">
    <source>
        <dbReference type="Proteomes" id="UP000094444"/>
    </source>
</evidence>
<dbReference type="InParanoid" id="A0A2P5HJN7"/>
<gene>
    <name evidence="1" type="ORF">DHEL01_v211133</name>
</gene>
<proteinExistence type="predicted"/>
<reference evidence="1" key="1">
    <citation type="submission" date="2017-09" db="EMBL/GenBank/DDBJ databases">
        <title>Polyketide synthases of a Diaporthe helianthi virulent isolate.</title>
        <authorList>
            <person name="Baroncelli R."/>
        </authorList>
    </citation>
    <scope>NUCLEOTIDE SEQUENCE [LARGE SCALE GENOMIC DNA]</scope>
    <source>
        <strain evidence="1">7/96</strain>
    </source>
</reference>
<dbReference type="AlphaFoldDB" id="A0A2P5HJN7"/>
<organism evidence="1 2">
    <name type="scientific">Diaporthe helianthi</name>
    <dbReference type="NCBI Taxonomy" id="158607"/>
    <lineage>
        <taxon>Eukaryota</taxon>
        <taxon>Fungi</taxon>
        <taxon>Dikarya</taxon>
        <taxon>Ascomycota</taxon>
        <taxon>Pezizomycotina</taxon>
        <taxon>Sordariomycetes</taxon>
        <taxon>Sordariomycetidae</taxon>
        <taxon>Diaporthales</taxon>
        <taxon>Diaporthaceae</taxon>
        <taxon>Diaporthe</taxon>
    </lineage>
</organism>
<protein>
    <submittedName>
        <fullName evidence="1">Uncharacterized protein</fullName>
    </submittedName>
</protein>
<dbReference type="Proteomes" id="UP000094444">
    <property type="component" value="Unassembled WGS sequence"/>
</dbReference>
<evidence type="ECO:0000313" key="1">
    <source>
        <dbReference type="EMBL" id="POS70472.1"/>
    </source>
</evidence>
<keyword evidence="2" id="KW-1185">Reference proteome</keyword>
<dbReference type="EMBL" id="MAVT02001621">
    <property type="protein sequence ID" value="POS70472.1"/>
    <property type="molecule type" value="Genomic_DNA"/>
</dbReference>
<comment type="caution">
    <text evidence="1">The sequence shown here is derived from an EMBL/GenBank/DDBJ whole genome shotgun (WGS) entry which is preliminary data.</text>
</comment>
<accession>A0A2P5HJN7</accession>
<sequence length="200" mass="21915">MPSDGVRVGVSAAAAASDNHYYHGIGRLEDSSLGISPSHLRIWRTDPKGHRAQSVSLKFIHLFPLGGTPRFLLTGPPRRGLGSSTTNVGKLKAPGLLVWYLAFRLGQRPPFIMAASLDDYPSCNLAARRTYPEPMASSSGHSFTCGDGAGHPTQEMMPYSYRSPFDVYVVMTSTTEYMNLDGREGLHNSTHQHTQIVFCF</sequence>